<dbReference type="InterPro" id="IPR012795">
    <property type="entry name" value="tRNA_Ile_lys_synt_N"/>
</dbReference>
<dbReference type="SUPFAM" id="SSF52402">
    <property type="entry name" value="Adenine nucleotide alpha hydrolases-like"/>
    <property type="match status" value="1"/>
</dbReference>
<dbReference type="SMART" id="SM00977">
    <property type="entry name" value="TilS_C"/>
    <property type="match status" value="1"/>
</dbReference>
<organism evidence="10 11">
    <name type="scientific">Pseudomarimonas salicorniae</name>
    <dbReference type="NCBI Taxonomy" id="2933270"/>
    <lineage>
        <taxon>Bacteria</taxon>
        <taxon>Pseudomonadati</taxon>
        <taxon>Pseudomonadota</taxon>
        <taxon>Gammaproteobacteria</taxon>
        <taxon>Lysobacterales</taxon>
        <taxon>Lysobacteraceae</taxon>
        <taxon>Pseudomarimonas</taxon>
    </lineage>
</organism>
<dbReference type="Pfam" id="PF01171">
    <property type="entry name" value="ATP_bind_3"/>
    <property type="match status" value="1"/>
</dbReference>
<dbReference type="SUPFAM" id="SSF82829">
    <property type="entry name" value="MesJ substrate recognition domain-like"/>
    <property type="match status" value="1"/>
</dbReference>
<evidence type="ECO:0000256" key="4">
    <source>
        <dbReference type="ARBA" id="ARBA00022694"/>
    </source>
</evidence>
<evidence type="ECO:0000313" key="10">
    <source>
        <dbReference type="EMBL" id="MCK7592616.1"/>
    </source>
</evidence>
<accession>A0ABT0GDI3</accession>
<keyword evidence="2 8" id="KW-0963">Cytoplasm</keyword>
<dbReference type="PANTHER" id="PTHR43033:SF1">
    <property type="entry name" value="TRNA(ILE)-LYSIDINE SYNTHASE-RELATED"/>
    <property type="match status" value="1"/>
</dbReference>
<dbReference type="InterPro" id="IPR012094">
    <property type="entry name" value="tRNA_Ile_lys_synt"/>
</dbReference>
<gene>
    <name evidence="8 10" type="primary">tilS</name>
    <name evidence="10" type="ORF">M0G41_02915</name>
</gene>
<dbReference type="Gene3D" id="1.20.59.20">
    <property type="match status" value="1"/>
</dbReference>
<dbReference type="Gene3D" id="3.40.50.620">
    <property type="entry name" value="HUPs"/>
    <property type="match status" value="1"/>
</dbReference>
<dbReference type="HAMAP" id="MF_01161">
    <property type="entry name" value="tRNA_Ile_lys_synt"/>
    <property type="match status" value="1"/>
</dbReference>
<evidence type="ECO:0000256" key="7">
    <source>
        <dbReference type="ARBA" id="ARBA00048539"/>
    </source>
</evidence>
<dbReference type="InterPro" id="IPR014729">
    <property type="entry name" value="Rossmann-like_a/b/a_fold"/>
</dbReference>
<comment type="caution">
    <text evidence="10">The sequence shown here is derived from an EMBL/GenBank/DDBJ whole genome shotgun (WGS) entry which is preliminary data.</text>
</comment>
<dbReference type="Proteomes" id="UP001431449">
    <property type="component" value="Unassembled WGS sequence"/>
</dbReference>
<dbReference type="NCBIfam" id="TIGR02433">
    <property type="entry name" value="lysidine_TilS_C"/>
    <property type="match status" value="1"/>
</dbReference>
<name>A0ABT0GDI3_9GAMM</name>
<evidence type="ECO:0000256" key="1">
    <source>
        <dbReference type="ARBA" id="ARBA00004496"/>
    </source>
</evidence>
<evidence type="ECO:0000313" key="11">
    <source>
        <dbReference type="Proteomes" id="UP001431449"/>
    </source>
</evidence>
<keyword evidence="11" id="KW-1185">Reference proteome</keyword>
<feature type="binding site" evidence="8">
    <location>
        <begin position="22"/>
        <end position="27"/>
    </location>
    <ligand>
        <name>ATP</name>
        <dbReference type="ChEBI" id="CHEBI:30616"/>
    </ligand>
</feature>
<comment type="similarity">
    <text evidence="8">Belongs to the tRNA(Ile)-lysidine synthase family.</text>
</comment>
<dbReference type="CDD" id="cd01992">
    <property type="entry name" value="TilS_N"/>
    <property type="match status" value="1"/>
</dbReference>
<dbReference type="Pfam" id="PF11734">
    <property type="entry name" value="TilS_C"/>
    <property type="match status" value="1"/>
</dbReference>
<dbReference type="PANTHER" id="PTHR43033">
    <property type="entry name" value="TRNA(ILE)-LYSIDINE SYNTHASE-RELATED"/>
    <property type="match status" value="1"/>
</dbReference>
<dbReference type="InterPro" id="IPR015262">
    <property type="entry name" value="tRNA_Ile_lys_synt_subst-bd"/>
</dbReference>
<dbReference type="InterPro" id="IPR011063">
    <property type="entry name" value="TilS/TtcA_N"/>
</dbReference>
<comment type="function">
    <text evidence="8">Ligates lysine onto the cytidine present at position 34 of the AUA codon-specific tRNA(Ile) that contains the anticodon CAU, in an ATP-dependent manner. Cytidine is converted to lysidine, thus changing the amino acid specificity of the tRNA from methionine to isoleucine.</text>
</comment>
<evidence type="ECO:0000256" key="8">
    <source>
        <dbReference type="HAMAP-Rule" id="MF_01161"/>
    </source>
</evidence>
<dbReference type="Pfam" id="PF09179">
    <property type="entry name" value="TilS"/>
    <property type="match status" value="1"/>
</dbReference>
<dbReference type="GO" id="GO:0032267">
    <property type="term" value="F:tRNA(Ile)-lysidine synthase activity"/>
    <property type="evidence" value="ECO:0007669"/>
    <property type="project" value="UniProtKB-EC"/>
</dbReference>
<dbReference type="NCBIfam" id="TIGR02432">
    <property type="entry name" value="lysidine_TilS_N"/>
    <property type="match status" value="1"/>
</dbReference>
<feature type="domain" description="Lysidine-tRNA(Ile) synthetase C-terminal" evidence="9">
    <location>
        <begin position="348"/>
        <end position="422"/>
    </location>
</feature>
<keyword evidence="5 8" id="KW-0547">Nucleotide-binding</keyword>
<keyword evidence="3 8" id="KW-0436">Ligase</keyword>
<sequence>MDCPVTQALAEWPADTLAVGFSGGLDSSVLLHALARQRRGGLLALHVDHGLQTASRDWARHCLDTARHWGVDCRNLHAEIASGDPRGLEAAAREARYQALAAALPPGAWLALAHHRDDQAETVLLRLLRRAGARGLGGMRETSDSASGLRLWRPFLGLPRAALVDYAQRHGLAFIEDPMNADGRFDRVYLRHQVLPALARRWPQAAEALASSAALLAAEDERRQAAVQDALARCRGLDPACLLLGPLMDESEPLRRPLIEAWCQQQGAPALPGALVERLARGLPRREPRGFASLVWQGWRIERYRGALHIEAERPTGFVARPWDGRASLQLGHGRLALIGAEALPWPVSVAPRRGGEQMRLPGRAHRHALKDCLQSLGLPPWERRGLPLLLGADAELDAAGDLLYSARFEDWLNERGARLRWIPG</sequence>
<comment type="subcellular location">
    <subcellularLocation>
        <location evidence="1 8">Cytoplasm</location>
    </subcellularLocation>
</comment>
<evidence type="ECO:0000256" key="3">
    <source>
        <dbReference type="ARBA" id="ARBA00022598"/>
    </source>
</evidence>
<reference evidence="10" key="1">
    <citation type="submission" date="2022-04" db="EMBL/GenBank/DDBJ databases">
        <title>Lysobacter sp. CAU 1642 isolated from sea sand.</title>
        <authorList>
            <person name="Kim W."/>
        </authorList>
    </citation>
    <scope>NUCLEOTIDE SEQUENCE</scope>
    <source>
        <strain evidence="10">CAU 1642</strain>
    </source>
</reference>
<evidence type="ECO:0000256" key="6">
    <source>
        <dbReference type="ARBA" id="ARBA00022840"/>
    </source>
</evidence>
<keyword evidence="4 8" id="KW-0819">tRNA processing</keyword>
<comment type="domain">
    <text evidence="8">The N-terminal region contains the highly conserved SGGXDS motif, predicted to be a P-loop motif involved in ATP binding.</text>
</comment>
<dbReference type="EC" id="6.3.4.19" evidence="8"/>
<dbReference type="EMBL" id="JALNMH010000002">
    <property type="protein sequence ID" value="MCK7592616.1"/>
    <property type="molecule type" value="Genomic_DNA"/>
</dbReference>
<comment type="catalytic activity">
    <reaction evidence="7 8">
        <text>cytidine(34) in tRNA(Ile2) + L-lysine + ATP = lysidine(34) in tRNA(Ile2) + AMP + diphosphate + H(+)</text>
        <dbReference type="Rhea" id="RHEA:43744"/>
        <dbReference type="Rhea" id="RHEA-COMP:10625"/>
        <dbReference type="Rhea" id="RHEA-COMP:10670"/>
        <dbReference type="ChEBI" id="CHEBI:15378"/>
        <dbReference type="ChEBI" id="CHEBI:30616"/>
        <dbReference type="ChEBI" id="CHEBI:32551"/>
        <dbReference type="ChEBI" id="CHEBI:33019"/>
        <dbReference type="ChEBI" id="CHEBI:82748"/>
        <dbReference type="ChEBI" id="CHEBI:83665"/>
        <dbReference type="ChEBI" id="CHEBI:456215"/>
        <dbReference type="EC" id="6.3.4.19"/>
    </reaction>
</comment>
<proteinExistence type="inferred from homology"/>
<evidence type="ECO:0000259" key="9">
    <source>
        <dbReference type="SMART" id="SM00977"/>
    </source>
</evidence>
<keyword evidence="6 8" id="KW-0067">ATP-binding</keyword>
<evidence type="ECO:0000256" key="5">
    <source>
        <dbReference type="ARBA" id="ARBA00022741"/>
    </source>
</evidence>
<dbReference type="SUPFAM" id="SSF56037">
    <property type="entry name" value="PheT/TilS domain"/>
    <property type="match status" value="1"/>
</dbReference>
<dbReference type="InterPro" id="IPR012796">
    <property type="entry name" value="Lysidine-tRNA-synth_C"/>
</dbReference>
<evidence type="ECO:0000256" key="2">
    <source>
        <dbReference type="ARBA" id="ARBA00022490"/>
    </source>
</evidence>
<protein>
    <recommendedName>
        <fullName evidence="8">tRNA(Ile)-lysidine synthase</fullName>
        <ecNumber evidence="8">6.3.4.19</ecNumber>
    </recommendedName>
    <alternativeName>
        <fullName evidence="8">tRNA(Ile)-2-lysyl-cytidine synthase</fullName>
    </alternativeName>
    <alternativeName>
        <fullName evidence="8">tRNA(Ile)-lysidine synthetase</fullName>
    </alternativeName>
</protein>
<dbReference type="RefSeq" id="WP_248204859.1">
    <property type="nucleotide sequence ID" value="NZ_JALNMH010000002.1"/>
</dbReference>